<reference evidence="4" key="1">
    <citation type="submission" date="2021-10" db="EMBL/GenBank/DDBJ databases">
        <title>Anaerobic single-cell dispensing facilitates the cultivation of human gut bacteria.</title>
        <authorList>
            <person name="Afrizal A."/>
        </authorList>
    </citation>
    <scope>NUCLEOTIDE SEQUENCE</scope>
    <source>
        <strain evidence="4">CLA-AA-H272</strain>
    </source>
</reference>
<name>A0AAE3AAK3_9FIRM</name>
<dbReference type="PANTHER" id="PTHR33376:SF7">
    <property type="entry name" value="C4-DICARBOXYLATE-BINDING PROTEIN DCTB"/>
    <property type="match status" value="1"/>
</dbReference>
<dbReference type="PIRSF" id="PIRSF006470">
    <property type="entry name" value="DctB"/>
    <property type="match status" value="1"/>
</dbReference>
<dbReference type="InterPro" id="IPR018389">
    <property type="entry name" value="DctP_fam"/>
</dbReference>
<dbReference type="PROSITE" id="PS51257">
    <property type="entry name" value="PROKAR_LIPOPROTEIN"/>
    <property type="match status" value="1"/>
</dbReference>
<evidence type="ECO:0000313" key="4">
    <source>
        <dbReference type="EMBL" id="MCC2128559.1"/>
    </source>
</evidence>
<comment type="caution">
    <text evidence="4">The sequence shown here is derived from an EMBL/GenBank/DDBJ whole genome shotgun (WGS) entry which is preliminary data.</text>
</comment>
<accession>A0AAE3AAK3</accession>
<evidence type="ECO:0000256" key="1">
    <source>
        <dbReference type="ARBA" id="ARBA00009023"/>
    </source>
</evidence>
<dbReference type="NCBIfam" id="NF037995">
    <property type="entry name" value="TRAP_S1"/>
    <property type="match status" value="1"/>
</dbReference>
<keyword evidence="3" id="KW-0732">Signal</keyword>
<evidence type="ECO:0000313" key="5">
    <source>
        <dbReference type="Proteomes" id="UP001199319"/>
    </source>
</evidence>
<keyword evidence="2" id="KW-0813">Transport</keyword>
<organism evidence="4 5">
    <name type="scientific">Brotocaccenecus cirricatena</name>
    <dbReference type="NCBI Taxonomy" id="3064195"/>
    <lineage>
        <taxon>Bacteria</taxon>
        <taxon>Bacillati</taxon>
        <taxon>Bacillota</taxon>
        <taxon>Clostridia</taxon>
        <taxon>Eubacteriales</taxon>
        <taxon>Oscillospiraceae</taxon>
        <taxon>Brotocaccenecus</taxon>
    </lineage>
</organism>
<evidence type="ECO:0000256" key="3">
    <source>
        <dbReference type="ARBA" id="ARBA00022729"/>
    </source>
</evidence>
<keyword evidence="5" id="KW-1185">Reference proteome</keyword>
<proteinExistence type="inferred from homology"/>
<dbReference type="PANTHER" id="PTHR33376">
    <property type="match status" value="1"/>
</dbReference>
<dbReference type="AlphaFoldDB" id="A0AAE3AAK3"/>
<dbReference type="EMBL" id="JAJEPW010000006">
    <property type="protein sequence ID" value="MCC2128559.1"/>
    <property type="molecule type" value="Genomic_DNA"/>
</dbReference>
<dbReference type="Proteomes" id="UP001199319">
    <property type="component" value="Unassembled WGS sequence"/>
</dbReference>
<evidence type="ECO:0000256" key="2">
    <source>
        <dbReference type="ARBA" id="ARBA00022448"/>
    </source>
</evidence>
<dbReference type="InterPro" id="IPR004682">
    <property type="entry name" value="TRAP_DctP"/>
</dbReference>
<dbReference type="Pfam" id="PF03480">
    <property type="entry name" value="DctP"/>
    <property type="match status" value="1"/>
</dbReference>
<comment type="similarity">
    <text evidence="1">Belongs to the bacterial solute-binding protein 7 family.</text>
</comment>
<dbReference type="GO" id="GO:0055085">
    <property type="term" value="P:transmembrane transport"/>
    <property type="evidence" value="ECO:0007669"/>
    <property type="project" value="InterPro"/>
</dbReference>
<dbReference type="GO" id="GO:0030288">
    <property type="term" value="C:outer membrane-bounded periplasmic space"/>
    <property type="evidence" value="ECO:0007669"/>
    <property type="project" value="InterPro"/>
</dbReference>
<protein>
    <submittedName>
        <fullName evidence="4">DctP family TRAP transporter solute-binding subunit</fullName>
    </submittedName>
</protein>
<gene>
    <name evidence="4" type="ORF">LKD37_03320</name>
</gene>
<dbReference type="RefSeq" id="WP_302927920.1">
    <property type="nucleotide sequence ID" value="NZ_JAJEPW010000006.1"/>
</dbReference>
<sequence>MKHGRSIVAALLGTALLIGSLSGCGSTEPSGGSDGEYQKINLSMAVNGTDTQIDSLVAHHFADLVEERSGGNVVIDVFSNDTLAGGNSTKGVEYIAVGGSDLGAYATCVLANLEPKMSVATLPWSFTSYQQARQVIDTTGGAYYAKLLEAKGITYLGSFHNGFRQLTNSKHPVTKPEDLKDLKIRVPGSAVYMGVFNALGASPTAMSWSEVFTAIQQKTIDGQENGCSVTKSAKMDEIQQYMTIWNYSYENDLFVANSRVWGSLDENTRQLLQECATESCEWGRDHLEAEEDQLIQGFMDSGMQVDILTEDQLQAFKDAVAGVTAELKTEYGEDACAAFGIN</sequence>
<dbReference type="Gene3D" id="3.40.190.170">
    <property type="entry name" value="Bacterial extracellular solute-binding protein, family 7"/>
    <property type="match status" value="1"/>
</dbReference>
<dbReference type="NCBIfam" id="TIGR00787">
    <property type="entry name" value="dctP"/>
    <property type="match status" value="1"/>
</dbReference>
<dbReference type="InterPro" id="IPR038404">
    <property type="entry name" value="TRAP_DctP_sf"/>
</dbReference>